<feature type="signal peptide" evidence="7">
    <location>
        <begin position="1"/>
        <end position="18"/>
    </location>
</feature>
<keyword evidence="9" id="KW-1185">Reference proteome</keyword>
<dbReference type="Proteomes" id="UP001472677">
    <property type="component" value="Unassembled WGS sequence"/>
</dbReference>
<evidence type="ECO:0000313" key="8">
    <source>
        <dbReference type="EMBL" id="KAK8564034.1"/>
    </source>
</evidence>
<gene>
    <name evidence="8" type="ORF">V6N12_036165</name>
</gene>
<protein>
    <submittedName>
        <fullName evidence="8">Uncharacterized protein</fullName>
    </submittedName>
</protein>
<organism evidence="8 9">
    <name type="scientific">Hibiscus sabdariffa</name>
    <name type="common">roselle</name>
    <dbReference type="NCBI Taxonomy" id="183260"/>
    <lineage>
        <taxon>Eukaryota</taxon>
        <taxon>Viridiplantae</taxon>
        <taxon>Streptophyta</taxon>
        <taxon>Embryophyta</taxon>
        <taxon>Tracheophyta</taxon>
        <taxon>Spermatophyta</taxon>
        <taxon>Magnoliopsida</taxon>
        <taxon>eudicotyledons</taxon>
        <taxon>Gunneridae</taxon>
        <taxon>Pentapetalae</taxon>
        <taxon>rosids</taxon>
        <taxon>malvids</taxon>
        <taxon>Malvales</taxon>
        <taxon>Malvaceae</taxon>
        <taxon>Malvoideae</taxon>
        <taxon>Hibiscus</taxon>
    </lineage>
</organism>
<evidence type="ECO:0000313" key="9">
    <source>
        <dbReference type="Proteomes" id="UP001472677"/>
    </source>
</evidence>
<evidence type="ECO:0000256" key="5">
    <source>
        <dbReference type="ARBA" id="ARBA00022729"/>
    </source>
</evidence>
<evidence type="ECO:0000256" key="3">
    <source>
        <dbReference type="ARBA" id="ARBA00022525"/>
    </source>
</evidence>
<reference evidence="8 9" key="1">
    <citation type="journal article" date="2024" name="G3 (Bethesda)">
        <title>Genome assembly of Hibiscus sabdariffa L. provides insights into metabolisms of medicinal natural products.</title>
        <authorList>
            <person name="Kim T."/>
        </authorList>
    </citation>
    <scope>NUCLEOTIDE SEQUENCE [LARGE SCALE GENOMIC DNA]</scope>
    <source>
        <strain evidence="8">TK-2024</strain>
        <tissue evidence="8">Old leaves</tissue>
    </source>
</reference>
<evidence type="ECO:0000256" key="1">
    <source>
        <dbReference type="ARBA" id="ARBA00004613"/>
    </source>
</evidence>
<dbReference type="Pfam" id="PF05498">
    <property type="entry name" value="RALF"/>
    <property type="match status" value="1"/>
</dbReference>
<comment type="subcellular location">
    <subcellularLocation>
        <location evidence="1">Secreted</location>
    </subcellularLocation>
</comment>
<sequence length="222" mass="24388">MNTHISCALLIFFLAISAESSPSHAAMKWSGAMFSSMVRYRSAGATETCDGLSGDCKGNMHEIFSDMARRSLAGKRYISYKALRQNAVPCNERGRSYYNCGAAGKVNPYSRGCNVITRCARLYQPRFSSFDSSFNSIFFFFFFNKVDRHSLVGAYNKIAAGCGGALRSSTGDVRALCSGHVVCFGPEFAELMAFQTYLFVFSEVKWIVGAASVIAHLLEIVL</sequence>
<keyword evidence="6" id="KW-1015">Disulfide bond</keyword>
<evidence type="ECO:0000256" key="6">
    <source>
        <dbReference type="ARBA" id="ARBA00023157"/>
    </source>
</evidence>
<comment type="caution">
    <text evidence="8">The sequence shown here is derived from an EMBL/GenBank/DDBJ whole genome shotgun (WGS) entry which is preliminary data.</text>
</comment>
<feature type="chain" id="PRO_5047207528" evidence="7">
    <location>
        <begin position="19"/>
        <end position="222"/>
    </location>
</feature>
<evidence type="ECO:0000256" key="7">
    <source>
        <dbReference type="SAM" id="SignalP"/>
    </source>
</evidence>
<dbReference type="InterPro" id="IPR008801">
    <property type="entry name" value="RALF"/>
</dbReference>
<keyword evidence="5 7" id="KW-0732">Signal</keyword>
<comment type="similarity">
    <text evidence="2">Belongs to the plant rapid alkalinization factor (RALF) family.</text>
</comment>
<keyword evidence="3" id="KW-0964">Secreted</keyword>
<name>A0ABR2ERQ0_9ROSI</name>
<evidence type="ECO:0000256" key="2">
    <source>
        <dbReference type="ARBA" id="ARBA00009178"/>
    </source>
</evidence>
<dbReference type="PANTHER" id="PTHR33136">
    <property type="entry name" value="RAPID ALKALINIZATION FACTOR-LIKE"/>
    <property type="match status" value="1"/>
</dbReference>
<dbReference type="EMBL" id="JBBPBM010000011">
    <property type="protein sequence ID" value="KAK8564034.1"/>
    <property type="molecule type" value="Genomic_DNA"/>
</dbReference>
<accession>A0ABR2ERQ0</accession>
<evidence type="ECO:0000256" key="4">
    <source>
        <dbReference type="ARBA" id="ARBA00022702"/>
    </source>
</evidence>
<proteinExistence type="inferred from homology"/>
<keyword evidence="4" id="KW-0372">Hormone</keyword>
<dbReference type="PANTHER" id="PTHR33136:SF89">
    <property type="entry name" value="PROTEIN RALF-LIKE 19"/>
    <property type="match status" value="1"/>
</dbReference>